<dbReference type="OrthoDB" id="49395at2759"/>
<dbReference type="EMBL" id="KE560887">
    <property type="protein sequence ID" value="EPZ35068.1"/>
    <property type="molecule type" value="Genomic_DNA"/>
</dbReference>
<dbReference type="GO" id="GO:0031122">
    <property type="term" value="P:cytoplasmic microtubule organization"/>
    <property type="evidence" value="ECO:0007669"/>
    <property type="project" value="InterPro"/>
</dbReference>
<feature type="coiled-coil region" evidence="4">
    <location>
        <begin position="286"/>
        <end position="474"/>
    </location>
</feature>
<name>A0A075B2N8_ROZAC</name>
<dbReference type="GO" id="GO:0005815">
    <property type="term" value="C:microtubule organizing center"/>
    <property type="evidence" value="ECO:0007669"/>
    <property type="project" value="TreeGrafter"/>
</dbReference>
<evidence type="ECO:0000256" key="3">
    <source>
        <dbReference type="ARBA" id="ARBA00023054"/>
    </source>
</evidence>
<dbReference type="Pfam" id="PF05622">
    <property type="entry name" value="HOOK"/>
    <property type="match status" value="1"/>
</dbReference>
<dbReference type="AlphaFoldDB" id="A0A075B2N8"/>
<dbReference type="Gene3D" id="1.10.418.10">
    <property type="entry name" value="Calponin-like domain"/>
    <property type="match status" value="1"/>
</dbReference>
<protein>
    <submittedName>
        <fullName evidence="7">HOOK/CCDC88 domain-containing protein</fullName>
    </submittedName>
</protein>
<evidence type="ECO:0000256" key="1">
    <source>
        <dbReference type="ARBA" id="ARBA00004496"/>
    </source>
</evidence>
<feature type="domain" description="Hook C-terminal" evidence="5">
    <location>
        <begin position="190"/>
        <end position="537"/>
    </location>
</feature>
<feature type="coiled-coil region" evidence="4">
    <location>
        <begin position="499"/>
        <end position="712"/>
    </location>
</feature>
<dbReference type="InterPro" id="IPR043936">
    <property type="entry name" value="HOOK_N"/>
</dbReference>
<dbReference type="GO" id="GO:0051959">
    <property type="term" value="F:dynein light intermediate chain binding"/>
    <property type="evidence" value="ECO:0007669"/>
    <property type="project" value="TreeGrafter"/>
</dbReference>
<reference evidence="7 8" key="1">
    <citation type="journal article" date="2013" name="Curr. Biol.">
        <title>Shared signatures of parasitism and phylogenomics unite Cryptomycota and microsporidia.</title>
        <authorList>
            <person name="James T.Y."/>
            <person name="Pelin A."/>
            <person name="Bonen L."/>
            <person name="Ahrendt S."/>
            <person name="Sain D."/>
            <person name="Corradi N."/>
            <person name="Stajich J.E."/>
        </authorList>
    </citation>
    <scope>NUCLEOTIDE SEQUENCE [LARGE SCALE GENOMIC DNA]</scope>
    <source>
        <strain evidence="7 8">CSF55</strain>
    </source>
</reference>
<dbReference type="CDD" id="cd22211">
    <property type="entry name" value="HkD_SF"/>
    <property type="match status" value="1"/>
</dbReference>
<dbReference type="PANTHER" id="PTHR18947:SF28">
    <property type="entry name" value="GIRDIN, ISOFORM A"/>
    <property type="match status" value="1"/>
</dbReference>
<evidence type="ECO:0000259" key="6">
    <source>
        <dbReference type="Pfam" id="PF19047"/>
    </source>
</evidence>
<dbReference type="HOGENOM" id="CLU_371347_0_0_1"/>
<dbReference type="InterPro" id="IPR036872">
    <property type="entry name" value="CH_dom_sf"/>
</dbReference>
<evidence type="ECO:0000313" key="7">
    <source>
        <dbReference type="EMBL" id="EPZ35068.1"/>
    </source>
</evidence>
<gene>
    <name evidence="7" type="ORF">O9G_004086</name>
</gene>
<proteinExistence type="predicted"/>
<dbReference type="Proteomes" id="UP000030755">
    <property type="component" value="Unassembled WGS sequence"/>
</dbReference>
<dbReference type="GO" id="GO:0008017">
    <property type="term" value="F:microtubule binding"/>
    <property type="evidence" value="ECO:0007669"/>
    <property type="project" value="InterPro"/>
</dbReference>
<organism evidence="7 8">
    <name type="scientific">Rozella allomycis (strain CSF55)</name>
    <dbReference type="NCBI Taxonomy" id="988480"/>
    <lineage>
        <taxon>Eukaryota</taxon>
        <taxon>Fungi</taxon>
        <taxon>Fungi incertae sedis</taxon>
        <taxon>Cryptomycota</taxon>
        <taxon>Cryptomycota incertae sedis</taxon>
        <taxon>Rozella</taxon>
    </lineage>
</organism>
<evidence type="ECO:0000313" key="8">
    <source>
        <dbReference type="Proteomes" id="UP000030755"/>
    </source>
</evidence>
<dbReference type="PANTHER" id="PTHR18947">
    <property type="entry name" value="HOOK PROTEINS"/>
    <property type="match status" value="1"/>
</dbReference>
<sequence>MSETFEKAFLQWVNSMVDVKCNSVRELSDGVVISMMLYQIEPTFFKNTGVKEENNWALRLNNLKRIHKLVNLYYTDQLCMSLENVQQPDLTLIAKEEDVVELIKFLSLVIGIAIQGSRGQETILQIQQLSEDTQQVLMMAIQGVLSNLVSLNENSNKLNDPLGNRDFESLEKEKQEIEVAYRSLLDEFNKMKQNKETLAREKEEIQARLADLEFSLVSKTQNERAEIIYKSEIEHLRHELSESRRTENEQMLQAQNAITNELKRRVEELSLIEKEAISFKDQIDSLKHTNENLKRSEAALEKYKKKLEETGDVMRQLKLLEDQNAELLLKNNQLEEAYLKLQQKSRDSNLREDFNKSEIYNSDSIKKHAEMEVEVERLTGMIQKLEEEKISAESQVRILEMKLEEFQTNDIELAQNNLGLEINSQIENELRKKIEILTNENASLQARVSAGQENSAINQLLEEEQEKRKKIENDYFETCKIVARLESQLKQGGDNVGIIQTLKSKVNFIEEENVILKKKIVEYEAKTENLAEQIKTLELCNNKDSDFLAELNQRELNKLKLEFESMEKANVELLNNLKLEKEKTEKLILNYEISQNELLKAKEQIEELARQKDKFEEIKLKELEIEKTKTEASALIEKVQQEAASYCQKIMQEAAAERQKADIKISQLKEELNAKRSFDDASLYPEAINSMKNELEIKTKQLETLKKDHNDMRFSFDREHRFILSAWQNLGLQFQKTSRTLIEKVKFPRVFLRWVGRLSYFIQTSKQRPMRIV</sequence>
<dbReference type="GO" id="GO:0030705">
    <property type="term" value="P:cytoskeleton-dependent intracellular transport"/>
    <property type="evidence" value="ECO:0007669"/>
    <property type="project" value="InterPro"/>
</dbReference>
<dbReference type="STRING" id="988480.A0A075B2N8"/>
<evidence type="ECO:0000259" key="5">
    <source>
        <dbReference type="Pfam" id="PF05622"/>
    </source>
</evidence>
<comment type="subcellular location">
    <subcellularLocation>
        <location evidence="1">Cytoplasm</location>
    </subcellularLocation>
</comment>
<dbReference type="InterPro" id="IPR008636">
    <property type="entry name" value="Hook_C"/>
</dbReference>
<keyword evidence="8" id="KW-1185">Reference proteome</keyword>
<accession>A0A075B2N8</accession>
<keyword evidence="2" id="KW-0963">Cytoplasm</keyword>
<dbReference type="GO" id="GO:0005737">
    <property type="term" value="C:cytoplasm"/>
    <property type="evidence" value="ECO:0007669"/>
    <property type="project" value="UniProtKB-SubCell"/>
</dbReference>
<feature type="domain" description="HOOK N-terminal" evidence="6">
    <location>
        <begin position="8"/>
        <end position="142"/>
    </location>
</feature>
<feature type="coiled-coil region" evidence="4">
    <location>
        <begin position="167"/>
        <end position="215"/>
    </location>
</feature>
<dbReference type="Pfam" id="PF19047">
    <property type="entry name" value="HOOK_N"/>
    <property type="match status" value="1"/>
</dbReference>
<keyword evidence="3 4" id="KW-0175">Coiled coil</keyword>
<dbReference type="SUPFAM" id="SSF116907">
    <property type="entry name" value="Hook domain"/>
    <property type="match status" value="1"/>
</dbReference>
<evidence type="ECO:0000256" key="2">
    <source>
        <dbReference type="ARBA" id="ARBA00022490"/>
    </source>
</evidence>
<dbReference type="OMA" id="TERCHEL"/>
<evidence type="ECO:0000256" key="4">
    <source>
        <dbReference type="SAM" id="Coils"/>
    </source>
</evidence>